<accession>A0A562SW30</accession>
<evidence type="ECO:0000256" key="2">
    <source>
        <dbReference type="SAM" id="Phobius"/>
    </source>
</evidence>
<name>A0A562SW30_9BACT</name>
<dbReference type="AlphaFoldDB" id="A0A562SW30"/>
<organism evidence="3 4">
    <name type="scientific">Lacibacter cauensis</name>
    <dbReference type="NCBI Taxonomy" id="510947"/>
    <lineage>
        <taxon>Bacteria</taxon>
        <taxon>Pseudomonadati</taxon>
        <taxon>Bacteroidota</taxon>
        <taxon>Chitinophagia</taxon>
        <taxon>Chitinophagales</taxon>
        <taxon>Chitinophagaceae</taxon>
        <taxon>Lacibacter</taxon>
    </lineage>
</organism>
<comment type="caution">
    <text evidence="3">The sequence shown here is derived from an EMBL/GenBank/DDBJ whole genome shotgun (WGS) entry which is preliminary data.</text>
</comment>
<feature type="coiled-coil region" evidence="1">
    <location>
        <begin position="285"/>
        <end position="399"/>
    </location>
</feature>
<evidence type="ECO:0000313" key="3">
    <source>
        <dbReference type="EMBL" id="TWI85224.1"/>
    </source>
</evidence>
<protein>
    <submittedName>
        <fullName evidence="3">Uncharacterized protein</fullName>
    </submittedName>
</protein>
<dbReference type="EMBL" id="VLLE01000002">
    <property type="protein sequence ID" value="TWI85224.1"/>
    <property type="molecule type" value="Genomic_DNA"/>
</dbReference>
<sequence>MYTGFTAAAVVSLHIIELLVIIVAAITAGYLLKLFWSQLRKDSYSSEEEARETAVEVLQNKFSAEILRREETEALLQDEIKAAEKRHMDLQVQYAKALTHIEELKNGTAKTDLSEQETVMHNLQEKIIQQERNLLEAEQKLRQSEQQRNAIDQQYCELIIQNENEQSPEETEKPEIHQLRQLLAETQVTNDRLTAQLEEAQEEIQQLQQQLIGSSASDKEQHLQQQIMQLKEQLKEAIQNQSLSEEMLLQKAGITATRIQASQVAEKVEQFRDHLTAILRDTYSYEQLLASNERLNESITKLQQEKRTAEEELLQLQPMLAERERLEEEIKNVQENMRLREDAWMEQTGSLQSSVMALQEQLQQKEQAIEEMHKTKQQQVQLIEELQHKLQERERLSKEMLLVMKDIETRFAHFQTATEGQPVINGNGHMQYQ</sequence>
<evidence type="ECO:0000313" key="4">
    <source>
        <dbReference type="Proteomes" id="UP000316167"/>
    </source>
</evidence>
<feature type="transmembrane region" description="Helical" evidence="2">
    <location>
        <begin position="6"/>
        <end position="32"/>
    </location>
</feature>
<keyword evidence="2" id="KW-1133">Transmembrane helix</keyword>
<evidence type="ECO:0000256" key="1">
    <source>
        <dbReference type="SAM" id="Coils"/>
    </source>
</evidence>
<gene>
    <name evidence="3" type="ORF">IQ13_0381</name>
</gene>
<proteinExistence type="predicted"/>
<keyword evidence="2" id="KW-0812">Transmembrane</keyword>
<keyword evidence="2" id="KW-0472">Membrane</keyword>
<feature type="coiled-coil region" evidence="1">
    <location>
        <begin position="73"/>
        <end position="247"/>
    </location>
</feature>
<dbReference type="Proteomes" id="UP000316167">
    <property type="component" value="Unassembled WGS sequence"/>
</dbReference>
<keyword evidence="4" id="KW-1185">Reference proteome</keyword>
<reference evidence="3 4" key="1">
    <citation type="journal article" date="2015" name="Stand. Genomic Sci.">
        <title>Genomic Encyclopedia of Bacterial and Archaeal Type Strains, Phase III: the genomes of soil and plant-associated and newly described type strains.</title>
        <authorList>
            <person name="Whitman W.B."/>
            <person name="Woyke T."/>
            <person name="Klenk H.P."/>
            <person name="Zhou Y."/>
            <person name="Lilburn T.G."/>
            <person name="Beck B.J."/>
            <person name="De Vos P."/>
            <person name="Vandamme P."/>
            <person name="Eisen J.A."/>
            <person name="Garrity G."/>
            <person name="Hugenholtz P."/>
            <person name="Kyrpides N.C."/>
        </authorList>
    </citation>
    <scope>NUCLEOTIDE SEQUENCE [LARGE SCALE GENOMIC DNA]</scope>
    <source>
        <strain evidence="3 4">CGMCC 1.7271</strain>
    </source>
</reference>
<keyword evidence="1" id="KW-0175">Coiled coil</keyword>